<dbReference type="Pfam" id="PF03959">
    <property type="entry name" value="FSH1"/>
    <property type="match status" value="1"/>
</dbReference>
<name>A0A6A5CBJ8_NAEFO</name>
<comment type="similarity">
    <text evidence="1">Belongs to the LovG family.</text>
</comment>
<dbReference type="Gene3D" id="3.40.50.1820">
    <property type="entry name" value="alpha/beta hydrolase"/>
    <property type="match status" value="1"/>
</dbReference>
<evidence type="ECO:0000259" key="3">
    <source>
        <dbReference type="Pfam" id="PF03959"/>
    </source>
</evidence>
<dbReference type="RefSeq" id="XP_044568637.1">
    <property type="nucleotide sequence ID" value="XM_044711627.1"/>
</dbReference>
<dbReference type="OrthoDB" id="414698at2759"/>
<protein>
    <recommendedName>
        <fullName evidence="3">Serine hydrolase domain-containing protein</fullName>
    </recommendedName>
</protein>
<dbReference type="Proteomes" id="UP000444721">
    <property type="component" value="Unassembled WGS sequence"/>
</dbReference>
<evidence type="ECO:0000313" key="4">
    <source>
        <dbReference type="EMBL" id="KAF0983924.1"/>
    </source>
</evidence>
<comment type="caution">
    <text evidence="4">The sequence shown here is derived from an EMBL/GenBank/DDBJ whole genome shotgun (WGS) entry which is preliminary data.</text>
</comment>
<evidence type="ECO:0000256" key="2">
    <source>
        <dbReference type="ARBA" id="ARBA00022801"/>
    </source>
</evidence>
<dbReference type="GO" id="GO:0005737">
    <property type="term" value="C:cytoplasm"/>
    <property type="evidence" value="ECO:0007669"/>
    <property type="project" value="TreeGrafter"/>
</dbReference>
<evidence type="ECO:0000313" key="5">
    <source>
        <dbReference type="Proteomes" id="UP000444721"/>
    </source>
</evidence>
<feature type="domain" description="Serine hydrolase" evidence="3">
    <location>
        <begin position="7"/>
        <end position="259"/>
    </location>
</feature>
<dbReference type="VEuPathDB" id="AmoebaDB:FDP41_007839"/>
<dbReference type="GO" id="GO:0016787">
    <property type="term" value="F:hydrolase activity"/>
    <property type="evidence" value="ECO:0007669"/>
    <property type="project" value="UniProtKB-KW"/>
</dbReference>
<dbReference type="InterPro" id="IPR005645">
    <property type="entry name" value="FSH-like_dom"/>
</dbReference>
<dbReference type="SUPFAM" id="SSF53474">
    <property type="entry name" value="alpha/beta-Hydrolases"/>
    <property type="match status" value="1"/>
</dbReference>
<organism evidence="4 5">
    <name type="scientific">Naegleria fowleri</name>
    <name type="common">Brain eating amoeba</name>
    <dbReference type="NCBI Taxonomy" id="5763"/>
    <lineage>
        <taxon>Eukaryota</taxon>
        <taxon>Discoba</taxon>
        <taxon>Heterolobosea</taxon>
        <taxon>Tetramitia</taxon>
        <taxon>Eutetramitia</taxon>
        <taxon>Vahlkampfiidae</taxon>
        <taxon>Naegleria</taxon>
    </lineage>
</organism>
<keyword evidence="5" id="KW-1185">Reference proteome</keyword>
<dbReference type="PANTHER" id="PTHR48070">
    <property type="entry name" value="ESTERASE OVCA2"/>
    <property type="match status" value="1"/>
</dbReference>
<dbReference type="InterPro" id="IPR050593">
    <property type="entry name" value="LovG"/>
</dbReference>
<dbReference type="AlphaFoldDB" id="A0A6A5CBJ8"/>
<reference evidence="4 5" key="1">
    <citation type="journal article" date="2019" name="Sci. Rep.">
        <title>Nanopore sequencing improves the draft genome of the human pathogenic amoeba Naegleria fowleri.</title>
        <authorList>
            <person name="Liechti N."/>
            <person name="Schurch N."/>
            <person name="Bruggmann R."/>
            <person name="Wittwer M."/>
        </authorList>
    </citation>
    <scope>NUCLEOTIDE SEQUENCE [LARGE SCALE GENOMIC DNA]</scope>
    <source>
        <strain evidence="4 5">ATCC 30894</strain>
    </source>
</reference>
<evidence type="ECO:0000256" key="1">
    <source>
        <dbReference type="ARBA" id="ARBA00005863"/>
    </source>
</evidence>
<dbReference type="VEuPathDB" id="AmoebaDB:NF0018070"/>
<dbReference type="GO" id="GO:0044550">
    <property type="term" value="P:secondary metabolite biosynthetic process"/>
    <property type="evidence" value="ECO:0007669"/>
    <property type="project" value="TreeGrafter"/>
</dbReference>
<accession>A0A6A5CBJ8</accession>
<dbReference type="EMBL" id="VFQX01000004">
    <property type="protein sequence ID" value="KAF0983924.1"/>
    <property type="molecule type" value="Genomic_DNA"/>
</dbReference>
<gene>
    <name evidence="4" type="ORF">FDP41_007839</name>
</gene>
<proteinExistence type="inferred from homology"/>
<dbReference type="VEuPathDB" id="AmoebaDB:NfTy_005470"/>
<dbReference type="GO" id="GO:0005634">
    <property type="term" value="C:nucleus"/>
    <property type="evidence" value="ECO:0007669"/>
    <property type="project" value="TreeGrafter"/>
</dbReference>
<dbReference type="GeneID" id="68115057"/>
<dbReference type="InterPro" id="IPR029058">
    <property type="entry name" value="AB_hydrolase_fold"/>
</dbReference>
<dbReference type="PANTHER" id="PTHR48070:SF3">
    <property type="entry name" value="ESTERASE DBAE-RELATED"/>
    <property type="match status" value="1"/>
</dbReference>
<sequence>MSSPATHRTILFIHGWGSSASLFEKYSKPFGEQITSADGLQSTQFLFVNAPLEMEELIGNNPKDQRSWVYLRENRSVYYHWKAGILSLLNQVKKAQQEGKQVNGILGFSQGGMLSTILGGLISLEHYGLLEKEFLPASLYEFPQPHDDDSTNFDDIIKGIRENFFSYEGDEKVCHVKFIAFAGAFKPNAIQVREFLNVIFNKGLKLSGFKSLVIYGLNDELVFPASSQAIVDDWIDEKDCQVLSFHGRHELPLGEKEKEELVKFIRNVWKV</sequence>
<keyword evidence="2" id="KW-0378">Hydrolase</keyword>